<dbReference type="AlphaFoldDB" id="A0ABD2Y2S6"/>
<evidence type="ECO:0000313" key="2">
    <source>
        <dbReference type="Proteomes" id="UP001630127"/>
    </source>
</evidence>
<sequence length="102" mass="11603">MPPTTYLDELGKRENQDLVMSFLSGPGFEFSNLRYNILRSKEMPLYDEVICMIEKEISARKLYDAPKSKRFSLVEEMKENVVVAQSGSIAHTNTSTQVGKQP</sequence>
<accession>A0ABD2Y2S6</accession>
<dbReference type="EMBL" id="JBJUIK010000016">
    <property type="protein sequence ID" value="KAL3500694.1"/>
    <property type="molecule type" value="Genomic_DNA"/>
</dbReference>
<name>A0ABD2Y2S6_9GENT</name>
<evidence type="ECO:0000313" key="1">
    <source>
        <dbReference type="EMBL" id="KAL3500694.1"/>
    </source>
</evidence>
<dbReference type="Proteomes" id="UP001630127">
    <property type="component" value="Unassembled WGS sequence"/>
</dbReference>
<protein>
    <submittedName>
        <fullName evidence="1">Uncharacterized protein</fullName>
    </submittedName>
</protein>
<reference evidence="1 2" key="1">
    <citation type="submission" date="2024-11" db="EMBL/GenBank/DDBJ databases">
        <title>A near-complete genome assembly of Cinchona calisaya.</title>
        <authorList>
            <person name="Lian D.C."/>
            <person name="Zhao X.W."/>
            <person name="Wei L."/>
        </authorList>
    </citation>
    <scope>NUCLEOTIDE SEQUENCE [LARGE SCALE GENOMIC DNA]</scope>
    <source>
        <tissue evidence="1">Nenye</tissue>
    </source>
</reference>
<organism evidence="1 2">
    <name type="scientific">Cinchona calisaya</name>
    <dbReference type="NCBI Taxonomy" id="153742"/>
    <lineage>
        <taxon>Eukaryota</taxon>
        <taxon>Viridiplantae</taxon>
        <taxon>Streptophyta</taxon>
        <taxon>Embryophyta</taxon>
        <taxon>Tracheophyta</taxon>
        <taxon>Spermatophyta</taxon>
        <taxon>Magnoliopsida</taxon>
        <taxon>eudicotyledons</taxon>
        <taxon>Gunneridae</taxon>
        <taxon>Pentapetalae</taxon>
        <taxon>asterids</taxon>
        <taxon>lamiids</taxon>
        <taxon>Gentianales</taxon>
        <taxon>Rubiaceae</taxon>
        <taxon>Cinchonoideae</taxon>
        <taxon>Cinchoneae</taxon>
        <taxon>Cinchona</taxon>
    </lineage>
</organism>
<keyword evidence="2" id="KW-1185">Reference proteome</keyword>
<comment type="caution">
    <text evidence="1">The sequence shown here is derived from an EMBL/GenBank/DDBJ whole genome shotgun (WGS) entry which is preliminary data.</text>
</comment>
<proteinExistence type="predicted"/>
<gene>
    <name evidence="1" type="ORF">ACH5RR_039787</name>
</gene>